<dbReference type="Pfam" id="PF00856">
    <property type="entry name" value="SET"/>
    <property type="match status" value="1"/>
</dbReference>
<evidence type="ECO:0000313" key="16">
    <source>
        <dbReference type="EMBL" id="KAF9544433.1"/>
    </source>
</evidence>
<evidence type="ECO:0000256" key="9">
    <source>
        <dbReference type="ARBA" id="ARBA00023163"/>
    </source>
</evidence>
<feature type="compositionally biased region" description="Pro residues" evidence="11">
    <location>
        <begin position="1167"/>
        <end position="1180"/>
    </location>
</feature>
<sequence length="1463" mass="162682">MDDTIIESGRVISRETTIILTGTTTTTKTNGLSAGGRESLTLSSFTSTTAVCAGTGTGSGASRSGGPLPSTPRRTELAAAAGSGLDSAERYANMDSAANMTPELVDGHQEEHNDHHHYHEQDQTPFEPLVDIEGTPDPEPAQHRTSWRIRTPDIPPPPPPPRKSSSSSEPSSQNGRLSPLSRLFDMDEGADGPDRLLQNNTESRPRVVSRDSRKVNSRGKSPSPWRSNGKASGYNQNNNDDDDEEIHIDDDDEEQDFYRRSRSRRNIRVSSSRSRSPSRSRSRSFSRSRSNSPPPPPPPPPAPVGPPSIKNLPSVVEEATKGYQTIQDNIYKGANTGNSPVDDCLPCQCKFNPHVDPRWKACGPDCINRNLLVECIEDDCPCGSYCLNRRFQMRQNARVDVVKTEKKGFGLRAREDLPTGSFVMEYIGEVLPYANFVKRTREYSNAGVEHFYFMSLQSDEVIDATKKGCLARFINHSCNPNCHLEKWVVGSKLRIGIFTIKPVRNGEELTFDYQFERYGVEAQKCYCGWPNCNGYIGGNKRTSAMRMNSFNDLVEDEDADEIELGDEIVLTIPKKNKVRDGDYEDSYEPRRTQGIEDPALMERLARVMFMKPKVQKSKRLLAKLMATTERACLRRFLVLHGLVILKSWLRHFKDEEDIVMGIMFVLPRIPLLSRNSIEDSQIEEAVQEVAEGPESPSKGMAQAVLAEWKELKSTYRIPKAKKTPVATPSEAVSTPNSDSAGIFSPTERDIGTNSPADVASNLGKRLSRFDESDAVFGGAGAEKRSRFDEHPNQTTVPTYDAGSTPTQYMTDFNQQSQEHEQASNPVALGLNDNFTSAETYGGDHHDLEYERREYYRQAEYRKEGYYDRPHGPSYPRSESYGSSGNYEPTQGRAQESERYEPYRVDRDRDRDRERDRERERERERYYYYEDYERDREREGRGLPRRDRRDKAPRQPLAFDLRGREPRQRSPPAATITDSSAAQPVAQPVVEADSVPGAQPDLNGVTTLEPAVTVIVAPSDEPLQGTTEATVETAAQPSQAVSAAEDVTQSMTKDSEPQISGPNDYDQPTRARDYDDDEDRYSRRHSSSSHHYPPSRRYSPSQFPHPRYFARHPPSYRSSNRHSGPSASALPGLPPHWRKASDTEGRIYYYNEISRETQWDAPKMEPVETPPPPPPPAPPAHPYYQEAGPIPPTQPMSMPMYSKAAPSSARTPVEQTPFAFTSPTPQPSTSRSAPKKGMSEKDLKAAISATVVKNLAKYKIKLGSTEAFKKHARRMTHLIADKEMRYKAFRSGQLSEISTSMKTKIHKFVKDYMAKLFKKQPLEDQRSRSSIVELVYGKKSADPHTIFHGTDTTVIPPVVAAAIGLQLGGTGRSSMATASTVSGSSSSFSPATATTAAAGKAAGSGQPGGLNYGDVDVDDEEDVKYGDDDEDDDVDDDDVVGLGRDRDEDDDDEGGIAAVPSVSV</sequence>
<feature type="compositionally biased region" description="Polar residues" evidence="11">
    <location>
        <begin position="218"/>
        <end position="234"/>
    </location>
</feature>
<dbReference type="InterPro" id="IPR046341">
    <property type="entry name" value="SET_dom_sf"/>
</dbReference>
<dbReference type="InterPro" id="IPR042294">
    <property type="entry name" value="SETD2_animal"/>
</dbReference>
<dbReference type="SMART" id="SM00570">
    <property type="entry name" value="AWS"/>
    <property type="match status" value="1"/>
</dbReference>
<keyword evidence="6" id="KW-0808">Transferase</keyword>
<dbReference type="Gene3D" id="2.20.70.10">
    <property type="match status" value="1"/>
</dbReference>
<feature type="domain" description="WW" evidence="12">
    <location>
        <begin position="1130"/>
        <end position="1163"/>
    </location>
</feature>
<dbReference type="GO" id="GO:0005634">
    <property type="term" value="C:nucleus"/>
    <property type="evidence" value="ECO:0007669"/>
    <property type="project" value="UniProtKB-SubCell"/>
</dbReference>
<dbReference type="Proteomes" id="UP000723463">
    <property type="component" value="Unassembled WGS sequence"/>
</dbReference>
<name>A0A9P6K3H8_9FUNG</name>
<evidence type="ECO:0000256" key="10">
    <source>
        <dbReference type="ARBA" id="ARBA00023242"/>
    </source>
</evidence>
<keyword evidence="17" id="KW-1185">Reference proteome</keyword>
<protein>
    <recommendedName>
        <fullName evidence="3">[histone H3]-lysine(36) N-trimethyltransferase</fullName>
        <ecNumber evidence="3">2.1.1.359</ecNumber>
    </recommendedName>
</protein>
<dbReference type="InterPro" id="IPR001214">
    <property type="entry name" value="SET_dom"/>
</dbReference>
<keyword evidence="10" id="KW-0539">Nucleus</keyword>
<dbReference type="Pfam" id="PF17907">
    <property type="entry name" value="AWS"/>
    <property type="match status" value="1"/>
</dbReference>
<dbReference type="InterPro" id="IPR013257">
    <property type="entry name" value="SRI"/>
</dbReference>
<dbReference type="PROSITE" id="PS50280">
    <property type="entry name" value="SET"/>
    <property type="match status" value="1"/>
</dbReference>
<dbReference type="SUPFAM" id="SSF82199">
    <property type="entry name" value="SET domain"/>
    <property type="match status" value="1"/>
</dbReference>
<dbReference type="CDD" id="cd19172">
    <property type="entry name" value="SET_SETD2"/>
    <property type="match status" value="1"/>
</dbReference>
<dbReference type="SMART" id="SM00456">
    <property type="entry name" value="WW"/>
    <property type="match status" value="1"/>
</dbReference>
<feature type="compositionally biased region" description="Basic and acidic residues" evidence="11">
    <location>
        <begin position="203"/>
        <end position="214"/>
    </location>
</feature>
<evidence type="ECO:0000256" key="6">
    <source>
        <dbReference type="ARBA" id="ARBA00022679"/>
    </source>
</evidence>
<reference evidence="16" key="1">
    <citation type="journal article" date="2020" name="Fungal Divers.">
        <title>Resolving the Mortierellaceae phylogeny through synthesis of multi-gene phylogenetics and phylogenomics.</title>
        <authorList>
            <person name="Vandepol N."/>
            <person name="Liber J."/>
            <person name="Desiro A."/>
            <person name="Na H."/>
            <person name="Kennedy M."/>
            <person name="Barry K."/>
            <person name="Grigoriev I.V."/>
            <person name="Miller A.N."/>
            <person name="O'Donnell K."/>
            <person name="Stajich J.E."/>
            <person name="Bonito G."/>
        </authorList>
    </citation>
    <scope>NUCLEOTIDE SEQUENCE</scope>
    <source>
        <strain evidence="16">NRRL 2591</strain>
    </source>
</reference>
<evidence type="ECO:0000259" key="12">
    <source>
        <dbReference type="PROSITE" id="PS50020"/>
    </source>
</evidence>
<evidence type="ECO:0000256" key="1">
    <source>
        <dbReference type="ARBA" id="ARBA00004123"/>
    </source>
</evidence>
<dbReference type="SUPFAM" id="SSF51045">
    <property type="entry name" value="WW domain"/>
    <property type="match status" value="1"/>
</dbReference>
<dbReference type="PROSITE" id="PS51215">
    <property type="entry name" value="AWS"/>
    <property type="match status" value="1"/>
</dbReference>
<feature type="compositionally biased region" description="Low complexity" evidence="11">
    <location>
        <begin position="1088"/>
        <end position="1100"/>
    </location>
</feature>
<keyword evidence="5 16" id="KW-0489">Methyltransferase</keyword>
<feature type="region of interest" description="Disordered" evidence="11">
    <location>
        <begin position="780"/>
        <end position="808"/>
    </location>
</feature>
<evidence type="ECO:0000259" key="13">
    <source>
        <dbReference type="PROSITE" id="PS50280"/>
    </source>
</evidence>
<dbReference type="PROSITE" id="PS50868">
    <property type="entry name" value="POST_SET"/>
    <property type="match status" value="1"/>
</dbReference>
<dbReference type="InterPro" id="IPR036020">
    <property type="entry name" value="WW_dom_sf"/>
</dbReference>
<feature type="region of interest" description="Disordered" evidence="11">
    <location>
        <begin position="1398"/>
        <end position="1463"/>
    </location>
</feature>
<organism evidence="16 17">
    <name type="scientific">Mortierella hygrophila</name>
    <dbReference type="NCBI Taxonomy" id="979708"/>
    <lineage>
        <taxon>Eukaryota</taxon>
        <taxon>Fungi</taxon>
        <taxon>Fungi incertae sedis</taxon>
        <taxon>Mucoromycota</taxon>
        <taxon>Mortierellomycotina</taxon>
        <taxon>Mortierellomycetes</taxon>
        <taxon>Mortierellales</taxon>
        <taxon>Mortierellaceae</taxon>
        <taxon>Mortierella</taxon>
    </lineage>
</organism>
<evidence type="ECO:0000259" key="15">
    <source>
        <dbReference type="PROSITE" id="PS51215"/>
    </source>
</evidence>
<dbReference type="InterPro" id="IPR001202">
    <property type="entry name" value="WW_dom"/>
</dbReference>
<feature type="compositionally biased region" description="Polar residues" evidence="11">
    <location>
        <begin position="1023"/>
        <end position="1060"/>
    </location>
</feature>
<evidence type="ECO:0000259" key="14">
    <source>
        <dbReference type="PROSITE" id="PS50868"/>
    </source>
</evidence>
<feature type="region of interest" description="Disordered" evidence="11">
    <location>
        <begin position="128"/>
        <end position="312"/>
    </location>
</feature>
<dbReference type="GO" id="GO:0140955">
    <property type="term" value="F:histone H3K36 trimethyltransferase activity"/>
    <property type="evidence" value="ECO:0007669"/>
    <property type="project" value="UniProtKB-EC"/>
</dbReference>
<evidence type="ECO:0000256" key="3">
    <source>
        <dbReference type="ARBA" id="ARBA00012178"/>
    </source>
</evidence>
<feature type="compositionally biased region" description="Acidic residues" evidence="11">
    <location>
        <begin position="1414"/>
        <end position="1438"/>
    </location>
</feature>
<feature type="compositionally biased region" description="Pro residues" evidence="11">
    <location>
        <begin position="292"/>
        <end position="306"/>
    </location>
</feature>
<dbReference type="InterPro" id="IPR003616">
    <property type="entry name" value="Post-SET_dom"/>
</dbReference>
<dbReference type="GO" id="GO:0006355">
    <property type="term" value="P:regulation of DNA-templated transcription"/>
    <property type="evidence" value="ECO:0007669"/>
    <property type="project" value="InterPro"/>
</dbReference>
<comment type="caution">
    <text evidence="16">The sequence shown here is derived from an EMBL/GenBank/DDBJ whole genome shotgun (WGS) entry which is preliminary data.</text>
</comment>
<feature type="compositionally biased region" description="Low complexity" evidence="11">
    <location>
        <begin position="163"/>
        <end position="172"/>
    </location>
</feature>
<dbReference type="InterPro" id="IPR044437">
    <property type="entry name" value="SETD2/Set2_SET"/>
</dbReference>
<keyword evidence="8" id="KW-0805">Transcription regulation</keyword>
<feature type="compositionally biased region" description="Polar residues" evidence="11">
    <location>
        <begin position="879"/>
        <end position="893"/>
    </location>
</feature>
<feature type="compositionally biased region" description="Basic and acidic residues" evidence="11">
    <location>
        <begin position="894"/>
        <end position="952"/>
    </location>
</feature>
<feature type="region of interest" description="Disordered" evidence="11">
    <location>
        <begin position="1158"/>
        <end position="1238"/>
    </location>
</feature>
<dbReference type="EC" id="2.1.1.359" evidence="3"/>
<feature type="domain" description="SET" evidence="13">
    <location>
        <begin position="397"/>
        <end position="514"/>
    </location>
</feature>
<evidence type="ECO:0000256" key="5">
    <source>
        <dbReference type="ARBA" id="ARBA00022603"/>
    </source>
</evidence>
<dbReference type="PANTHER" id="PTHR46711">
    <property type="entry name" value="HISTONE-LYSINE N-METHYLTRANSFERASE SETD2"/>
    <property type="match status" value="1"/>
</dbReference>
<dbReference type="GO" id="GO:0005694">
    <property type="term" value="C:chromosome"/>
    <property type="evidence" value="ECO:0007669"/>
    <property type="project" value="UniProtKB-SubCell"/>
</dbReference>
<feature type="compositionally biased region" description="Basic residues" evidence="11">
    <location>
        <begin position="276"/>
        <end position="286"/>
    </location>
</feature>
<feature type="domain" description="AWS" evidence="15">
    <location>
        <begin position="342"/>
        <end position="395"/>
    </location>
</feature>
<comment type="subcellular location">
    <subcellularLocation>
        <location evidence="2">Chromosome</location>
    </subcellularLocation>
    <subcellularLocation>
        <location evidence="1">Nucleus</location>
    </subcellularLocation>
</comment>
<feature type="region of interest" description="Disordered" evidence="11">
    <location>
        <begin position="719"/>
        <end position="757"/>
    </location>
</feature>
<feature type="compositionally biased region" description="Low complexity" evidence="11">
    <location>
        <begin position="1214"/>
        <end position="1231"/>
    </location>
</feature>
<proteinExistence type="predicted"/>
<dbReference type="GO" id="GO:0032259">
    <property type="term" value="P:methylation"/>
    <property type="evidence" value="ECO:0007669"/>
    <property type="project" value="UniProtKB-KW"/>
</dbReference>
<keyword evidence="9" id="KW-0804">Transcription</keyword>
<gene>
    <name evidence="16" type="primary">SET2_2</name>
    <name evidence="16" type="ORF">EC957_012138</name>
</gene>
<dbReference type="PANTHER" id="PTHR46711:SF1">
    <property type="entry name" value="HISTONE-LYSINE N-METHYLTRANSFERASE SETD2"/>
    <property type="match status" value="1"/>
</dbReference>
<feature type="compositionally biased region" description="Polar residues" evidence="11">
    <location>
        <begin position="792"/>
        <end position="808"/>
    </location>
</feature>
<feature type="compositionally biased region" description="Pro residues" evidence="11">
    <location>
        <begin position="153"/>
        <end position="162"/>
    </location>
</feature>
<dbReference type="CDD" id="cd00201">
    <property type="entry name" value="WW"/>
    <property type="match status" value="1"/>
</dbReference>
<keyword evidence="4" id="KW-0158">Chromosome</keyword>
<keyword evidence="7" id="KW-0949">S-adenosyl-L-methionine</keyword>
<feature type="compositionally biased region" description="Polar residues" evidence="11">
    <location>
        <begin position="1115"/>
        <end position="1125"/>
    </location>
</feature>
<dbReference type="Gene3D" id="2.170.270.10">
    <property type="entry name" value="SET domain"/>
    <property type="match status" value="1"/>
</dbReference>
<dbReference type="Gene3D" id="1.10.1740.100">
    <property type="entry name" value="Set2, Rpb1 interacting domain"/>
    <property type="match status" value="1"/>
</dbReference>
<feature type="region of interest" description="Disordered" evidence="11">
    <location>
        <begin position="862"/>
        <end position="1137"/>
    </location>
</feature>
<dbReference type="Pfam" id="PF00397">
    <property type="entry name" value="WW"/>
    <property type="match status" value="1"/>
</dbReference>
<dbReference type="Pfam" id="PF08236">
    <property type="entry name" value="SRI"/>
    <property type="match status" value="1"/>
</dbReference>
<evidence type="ECO:0000256" key="11">
    <source>
        <dbReference type="SAM" id="MobiDB-lite"/>
    </source>
</evidence>
<feature type="compositionally biased region" description="Low complexity" evidence="11">
    <location>
        <begin position="978"/>
        <end position="989"/>
    </location>
</feature>
<dbReference type="InterPro" id="IPR006560">
    <property type="entry name" value="AWS_dom"/>
</dbReference>
<evidence type="ECO:0000256" key="7">
    <source>
        <dbReference type="ARBA" id="ARBA00022691"/>
    </source>
</evidence>
<evidence type="ECO:0000256" key="4">
    <source>
        <dbReference type="ARBA" id="ARBA00022454"/>
    </source>
</evidence>
<feature type="compositionally biased region" description="Basic and acidic residues" evidence="11">
    <location>
        <begin position="781"/>
        <end position="791"/>
    </location>
</feature>
<dbReference type="SMART" id="SM00317">
    <property type="entry name" value="SET"/>
    <property type="match status" value="1"/>
</dbReference>
<evidence type="ECO:0000256" key="2">
    <source>
        <dbReference type="ARBA" id="ARBA00004286"/>
    </source>
</evidence>
<feature type="domain" description="Post-SET" evidence="14">
    <location>
        <begin position="521"/>
        <end position="537"/>
    </location>
</feature>
<dbReference type="EMBL" id="JAAAXW010000091">
    <property type="protein sequence ID" value="KAF9544433.1"/>
    <property type="molecule type" value="Genomic_DNA"/>
</dbReference>
<accession>A0A9P6K3H8</accession>
<feature type="compositionally biased region" description="Acidic residues" evidence="11">
    <location>
        <begin position="239"/>
        <end position="255"/>
    </location>
</feature>
<evidence type="ECO:0000256" key="8">
    <source>
        <dbReference type="ARBA" id="ARBA00023015"/>
    </source>
</evidence>
<dbReference type="InterPro" id="IPR038190">
    <property type="entry name" value="SRI_sf"/>
</dbReference>
<feature type="compositionally biased region" description="Polar residues" evidence="11">
    <location>
        <begin position="730"/>
        <end position="739"/>
    </location>
</feature>
<evidence type="ECO:0000313" key="17">
    <source>
        <dbReference type="Proteomes" id="UP000723463"/>
    </source>
</evidence>
<dbReference type="PROSITE" id="PS50020">
    <property type="entry name" value="WW_DOMAIN_2"/>
    <property type="match status" value="1"/>
</dbReference>